<evidence type="ECO:0000256" key="1">
    <source>
        <dbReference type="ARBA" id="ARBA00022679"/>
    </source>
</evidence>
<evidence type="ECO:0000256" key="3">
    <source>
        <dbReference type="SAM" id="MobiDB-lite"/>
    </source>
</evidence>
<evidence type="ECO:0000259" key="4">
    <source>
        <dbReference type="PROSITE" id="PS51480"/>
    </source>
</evidence>
<dbReference type="KEGG" id="ecc:c1657"/>
<dbReference type="GO" id="GO:0004371">
    <property type="term" value="F:glycerone kinase activity"/>
    <property type="evidence" value="ECO:0007669"/>
    <property type="project" value="InterPro"/>
</dbReference>
<dbReference type="InterPro" id="IPR050861">
    <property type="entry name" value="Dihydroxyacetone_Kinase"/>
</dbReference>
<dbReference type="STRING" id="199310.c1657"/>
<dbReference type="SMR" id="A0A0H2V747"/>
<dbReference type="InterPro" id="IPR036117">
    <property type="entry name" value="DhaL_dom_sf"/>
</dbReference>
<keyword evidence="2" id="KW-0418">Kinase</keyword>
<evidence type="ECO:0000256" key="2">
    <source>
        <dbReference type="ARBA" id="ARBA00022777"/>
    </source>
</evidence>
<evidence type="ECO:0000313" key="5">
    <source>
        <dbReference type="EMBL" id="AAN80122.1"/>
    </source>
</evidence>
<accession>A0A0H2V747</accession>
<dbReference type="PANTHER" id="PTHR28629:SF4">
    <property type="entry name" value="TRIOKINASE_FMN CYCLASE"/>
    <property type="match status" value="1"/>
</dbReference>
<reference evidence="5 6" key="1">
    <citation type="journal article" date="2002" name="Proc. Natl. Acad. Sci. U.S.A.">
        <title>Extensive mosaic structure revealed by the complete genome sequence of uropathogenic Escherichia coli.</title>
        <authorList>
            <person name="Welch R.A."/>
            <person name="Burland V."/>
            <person name="Plunkett G.III."/>
            <person name="Redford P."/>
            <person name="Roesch P."/>
            <person name="Rasko D."/>
            <person name="Buckles E.L."/>
            <person name="Liou S.R."/>
            <person name="Boutin A."/>
            <person name="Hackett J."/>
            <person name="Stroud D."/>
            <person name="Mayhew G.F."/>
            <person name="Rose D.J."/>
            <person name="Zhou S."/>
            <person name="Schwartz D.C."/>
            <person name="Perna N.T."/>
            <person name="Mobley H.L."/>
            <person name="Donnenberg M.S."/>
            <person name="Blattner F.R."/>
        </authorList>
    </citation>
    <scope>NUCLEOTIDE SEQUENCE [LARGE SCALE GENOMIC DNA]</scope>
    <source>
        <strain evidence="6">CFT073 / ATCC 700928 / UPEC</strain>
    </source>
</reference>
<feature type="domain" description="DhaL" evidence="4">
    <location>
        <begin position="32"/>
        <end position="232"/>
    </location>
</feature>
<dbReference type="SUPFAM" id="SSF101473">
    <property type="entry name" value="DhaL-like"/>
    <property type="match status" value="1"/>
</dbReference>
<keyword evidence="1" id="KW-0808">Transferase</keyword>
<organism evidence="5 6">
    <name type="scientific">Escherichia coli O6:H1 (strain CFT073 / ATCC 700928 / UPEC)</name>
    <dbReference type="NCBI Taxonomy" id="199310"/>
    <lineage>
        <taxon>Bacteria</taxon>
        <taxon>Pseudomonadati</taxon>
        <taxon>Pseudomonadota</taxon>
        <taxon>Gammaproteobacteria</taxon>
        <taxon>Enterobacterales</taxon>
        <taxon>Enterobacteriaceae</taxon>
        <taxon>Escherichia</taxon>
    </lineage>
</organism>
<proteinExistence type="predicted"/>
<dbReference type="GO" id="GO:0005829">
    <property type="term" value="C:cytosol"/>
    <property type="evidence" value="ECO:0007669"/>
    <property type="project" value="TreeGrafter"/>
</dbReference>
<dbReference type="eggNOG" id="COG1461">
    <property type="taxonomic scope" value="Bacteria"/>
</dbReference>
<gene>
    <name evidence="5" type="ordered locus">c1657</name>
</gene>
<dbReference type="NCBIfam" id="TIGR02365">
    <property type="entry name" value="dha_L_ycgS"/>
    <property type="match status" value="1"/>
</dbReference>
<dbReference type="EMBL" id="AE014075">
    <property type="protein sequence ID" value="AAN80122.1"/>
    <property type="molecule type" value="Genomic_DNA"/>
</dbReference>
<dbReference type="AlphaFoldDB" id="A0A0H2V747"/>
<dbReference type="HOGENOM" id="CLU_066424_5_0_6"/>
<dbReference type="Gene3D" id="1.25.40.340">
    <property type="match status" value="1"/>
</dbReference>
<feature type="region of interest" description="Disordered" evidence="3">
    <location>
        <begin position="1"/>
        <end position="20"/>
    </location>
</feature>
<dbReference type="FunFam" id="1.25.40.340:FF:000003">
    <property type="entry name" value="Dihydroxyacetone kinase subunit DhaL"/>
    <property type="match status" value="1"/>
</dbReference>
<evidence type="ECO:0000313" key="6">
    <source>
        <dbReference type="Proteomes" id="UP000001410"/>
    </source>
</evidence>
<dbReference type="GO" id="GO:0019563">
    <property type="term" value="P:glycerol catabolic process"/>
    <property type="evidence" value="ECO:0007669"/>
    <property type="project" value="TreeGrafter"/>
</dbReference>
<dbReference type="Proteomes" id="UP000001410">
    <property type="component" value="Chromosome"/>
</dbReference>
<dbReference type="PROSITE" id="PS51480">
    <property type="entry name" value="DHAL"/>
    <property type="match status" value="1"/>
</dbReference>
<dbReference type="SMART" id="SM01120">
    <property type="entry name" value="Dak2"/>
    <property type="match status" value="1"/>
</dbReference>
<dbReference type="Pfam" id="PF02734">
    <property type="entry name" value="Dak2"/>
    <property type="match status" value="1"/>
</dbReference>
<sequence>MMTKRWHSGTPLSTPRPLTGVNKEKAMSLSRTQIVNWLTRCGDIFSTESEYLTGLDREIGDADHGLNMNRGFSKVVEKLPAIADKDIGFILKNTGMTLLSSVGGASGPLFGTFFIRAAQTTQARQSLTLEELYQMFRDGADGVISRGKAEPGDKTMCDVWVPVVESLRQSCEQNLPVPAALDAASSIAESAAQSTITMQARKGRASYLGERSIGHQDPGATSVMFMMQMLALAAKE</sequence>
<dbReference type="InterPro" id="IPR012737">
    <property type="entry name" value="DhaK_L_YcgS"/>
</dbReference>
<protein>
    <submittedName>
        <fullName evidence="5">Protein ycgS</fullName>
    </submittedName>
</protein>
<dbReference type="InterPro" id="IPR004007">
    <property type="entry name" value="DhaL_dom"/>
</dbReference>
<keyword evidence="6" id="KW-1185">Reference proteome</keyword>
<dbReference type="PANTHER" id="PTHR28629">
    <property type="entry name" value="TRIOKINASE/FMN CYCLASE"/>
    <property type="match status" value="1"/>
</dbReference>
<name>A0A0H2V747_ECOL6</name>